<proteinExistence type="inferred from homology"/>
<dbReference type="EMBL" id="CAJOBC010030306">
    <property type="protein sequence ID" value="CAF4086938.1"/>
    <property type="molecule type" value="Genomic_DNA"/>
</dbReference>
<sequence length="641" mass="74716">MAKVRGYIDFIWKPLYKNLFLKECFNNSLWLRIGQRFILGTSSSSIDGPIQAIEIIYYIIKHGNKNVLDLFISDRLLYNKSLENYLIDILIFHKNQIHISRKIIAYLTLNNQRREKCYIPLFQRLLNLWSQSSFIRFSSSSQHYYICQCICVCLVYYEHNETISIDNLIVNVLDGIRIHLESTIDYIRKRGQVIGELIINQLKLFDDKSKQLEFNSFDNDDNEVKALRDLATNKEIEENNDQLYSSDDDMKKEEQISLKESSSTTSNNLRLSTVPLVSSNLTRVVLHENESKQNYASDDDDDDEEFEQYDLSNDKPVSDIKYPSYIRACMNDLIQTENVARIEGALNVLPSLIKSYTVECEEIAIELTRILLNYSTTFNIDNFSTLQLCALETLCTTYPIQIGNYLCEQFYERNYTISQRMLILKSIQNSAKNLSQLESVRTKIVNEIESFGDDDDNDDDNNNKEAEWKTIVNERIRLKTKRKFLHKQRDRQMRENRFGEIVGHYFYPLLSKFDKQTTYLQLIDNDYILLCELLATLGRLCITAQNTLKLKQMVLELIQVLNSLQKHADAGVRHAVLYSYACCFVSISSIITTNEQLQEILLDLKQWLDFEATHDTNTECQKLARVVRNVLLNTLKEAAES</sequence>
<feature type="compositionally biased region" description="Basic and acidic residues" evidence="4">
    <location>
        <begin position="248"/>
        <end position="257"/>
    </location>
</feature>
<dbReference type="Proteomes" id="UP000663829">
    <property type="component" value="Unassembled WGS sequence"/>
</dbReference>
<evidence type="ECO:0000313" key="11">
    <source>
        <dbReference type="Proteomes" id="UP000663829"/>
    </source>
</evidence>
<dbReference type="GO" id="GO:0051879">
    <property type="term" value="F:Hsp90 protein binding"/>
    <property type="evidence" value="ECO:0007669"/>
    <property type="project" value="TreeGrafter"/>
</dbReference>
<dbReference type="PANTHER" id="PTHR15830">
    <property type="entry name" value="TELOMERE LENGTH REGULATION PROTEIN TEL2 FAMILY MEMBER"/>
    <property type="match status" value="1"/>
</dbReference>
<feature type="domain" description="TELO2 ARM repeat" evidence="6">
    <location>
        <begin position="108"/>
        <end position="194"/>
    </location>
</feature>
<dbReference type="InterPro" id="IPR051970">
    <property type="entry name" value="TEL2_Regulation"/>
</dbReference>
<dbReference type="EMBL" id="CAJNOK010013226">
    <property type="protein sequence ID" value="CAF1180057.1"/>
    <property type="molecule type" value="Genomic_DNA"/>
</dbReference>
<evidence type="ECO:0000256" key="4">
    <source>
        <dbReference type="SAM" id="MobiDB-lite"/>
    </source>
</evidence>
<keyword evidence="11" id="KW-1185">Reference proteome</keyword>
<evidence type="ECO:0000259" key="6">
    <source>
        <dbReference type="Pfam" id="PF25320"/>
    </source>
</evidence>
<dbReference type="Gene3D" id="1.25.40.720">
    <property type="entry name" value="Telomere length regulation protein 2, C-terminal domain"/>
    <property type="match status" value="2"/>
</dbReference>
<dbReference type="InterPro" id="IPR057348">
    <property type="entry name" value="TELO2_ARM"/>
</dbReference>
<evidence type="ECO:0000313" key="7">
    <source>
        <dbReference type="EMBL" id="CAF1180057.1"/>
    </source>
</evidence>
<dbReference type="OrthoDB" id="10258062at2759"/>
<dbReference type="EMBL" id="CAJNOQ010011834">
    <property type="protein sequence ID" value="CAF1286224.1"/>
    <property type="molecule type" value="Genomic_DNA"/>
</dbReference>
<comment type="similarity">
    <text evidence="2">Belongs to the TEL2 family.</text>
</comment>
<evidence type="ECO:0000256" key="1">
    <source>
        <dbReference type="ARBA" id="ARBA00004496"/>
    </source>
</evidence>
<accession>A0A815CMZ6</accession>
<reference evidence="8" key="1">
    <citation type="submission" date="2021-02" db="EMBL/GenBank/DDBJ databases">
        <authorList>
            <person name="Nowell W R."/>
        </authorList>
    </citation>
    <scope>NUCLEOTIDE SEQUENCE</scope>
</reference>
<dbReference type="GO" id="GO:0051083">
    <property type="term" value="P:'de novo' cotranslational protein folding"/>
    <property type="evidence" value="ECO:0007669"/>
    <property type="project" value="TreeGrafter"/>
</dbReference>
<dbReference type="InterPro" id="IPR038528">
    <property type="entry name" value="TEL2_C_sf"/>
</dbReference>
<dbReference type="Pfam" id="PF10193">
    <property type="entry name" value="Telomere_reg-2"/>
    <property type="match status" value="1"/>
</dbReference>
<evidence type="ECO:0000256" key="2">
    <source>
        <dbReference type="ARBA" id="ARBA00006133"/>
    </source>
</evidence>
<dbReference type="InterPro" id="IPR019337">
    <property type="entry name" value="Telomere_length_regulation_dom"/>
</dbReference>
<evidence type="ECO:0000259" key="5">
    <source>
        <dbReference type="Pfam" id="PF10193"/>
    </source>
</evidence>
<comment type="subcellular location">
    <subcellularLocation>
        <location evidence="1">Cytoplasm</location>
    </subcellularLocation>
</comment>
<evidence type="ECO:0000256" key="3">
    <source>
        <dbReference type="ARBA" id="ARBA00022490"/>
    </source>
</evidence>
<dbReference type="Pfam" id="PF25320">
    <property type="entry name" value="TELO2_ARM"/>
    <property type="match status" value="1"/>
</dbReference>
<dbReference type="GO" id="GO:0005829">
    <property type="term" value="C:cytosol"/>
    <property type="evidence" value="ECO:0007669"/>
    <property type="project" value="TreeGrafter"/>
</dbReference>
<evidence type="ECO:0008006" key="12">
    <source>
        <dbReference type="Google" id="ProtNLM"/>
    </source>
</evidence>
<evidence type="ECO:0000313" key="10">
    <source>
        <dbReference type="EMBL" id="CAF4086938.1"/>
    </source>
</evidence>
<feature type="domain" description="Telomere length regulation protein conserved" evidence="5">
    <location>
        <begin position="323"/>
        <end position="431"/>
    </location>
</feature>
<feature type="region of interest" description="Disordered" evidence="4">
    <location>
        <begin position="238"/>
        <end position="264"/>
    </location>
</feature>
<keyword evidence="3" id="KW-0963">Cytoplasm</keyword>
<organism evidence="8 11">
    <name type="scientific">Didymodactylos carnosus</name>
    <dbReference type="NCBI Taxonomy" id="1234261"/>
    <lineage>
        <taxon>Eukaryota</taxon>
        <taxon>Metazoa</taxon>
        <taxon>Spiralia</taxon>
        <taxon>Gnathifera</taxon>
        <taxon>Rotifera</taxon>
        <taxon>Eurotatoria</taxon>
        <taxon>Bdelloidea</taxon>
        <taxon>Philodinida</taxon>
        <taxon>Philodinidae</taxon>
        <taxon>Didymodactylos</taxon>
    </lineage>
</organism>
<dbReference type="Proteomes" id="UP000682733">
    <property type="component" value="Unassembled WGS sequence"/>
</dbReference>
<evidence type="ECO:0000313" key="8">
    <source>
        <dbReference type="EMBL" id="CAF1286224.1"/>
    </source>
</evidence>
<comment type="caution">
    <text evidence="8">The sequence shown here is derived from an EMBL/GenBank/DDBJ whole genome shotgun (WGS) entry which is preliminary data.</text>
</comment>
<dbReference type="Proteomes" id="UP000677228">
    <property type="component" value="Unassembled WGS sequence"/>
</dbReference>
<evidence type="ECO:0000313" key="9">
    <source>
        <dbReference type="EMBL" id="CAF3991342.1"/>
    </source>
</evidence>
<dbReference type="PANTHER" id="PTHR15830:SF10">
    <property type="entry name" value="TELOMERE LENGTH REGULATION PROTEIN TEL2 HOMOLOG"/>
    <property type="match status" value="1"/>
</dbReference>
<dbReference type="GO" id="GO:0042162">
    <property type="term" value="F:telomeric DNA binding"/>
    <property type="evidence" value="ECO:0007669"/>
    <property type="project" value="TreeGrafter"/>
</dbReference>
<gene>
    <name evidence="8" type="ORF">GPM918_LOCUS27800</name>
    <name evidence="7" type="ORF">OVA965_LOCUS23014</name>
    <name evidence="10" type="ORF">SRO942_LOCUS28192</name>
    <name evidence="9" type="ORF">TMI583_LOCUS23731</name>
</gene>
<dbReference type="Proteomes" id="UP000681722">
    <property type="component" value="Unassembled WGS sequence"/>
</dbReference>
<name>A0A815CMZ6_9BILA</name>
<dbReference type="EMBL" id="CAJOBA010034754">
    <property type="protein sequence ID" value="CAF3991342.1"/>
    <property type="molecule type" value="Genomic_DNA"/>
</dbReference>
<feature type="compositionally biased region" description="Acidic residues" evidence="4">
    <location>
        <begin position="297"/>
        <end position="308"/>
    </location>
</feature>
<dbReference type="AlphaFoldDB" id="A0A815CMZ6"/>
<protein>
    <recommendedName>
        <fullName evidence="12">Telomere length regulation protein TEL2 homolog</fullName>
    </recommendedName>
</protein>
<feature type="region of interest" description="Disordered" evidence="4">
    <location>
        <begin position="289"/>
        <end position="312"/>
    </location>
</feature>